<gene>
    <name evidence="2" type="ORF">ACFQ4B_20230</name>
</gene>
<dbReference type="Pfam" id="PF11300">
    <property type="entry name" value="DUF3102"/>
    <property type="match status" value="1"/>
</dbReference>
<evidence type="ECO:0000256" key="1">
    <source>
        <dbReference type="SAM" id="MobiDB-lite"/>
    </source>
</evidence>
<evidence type="ECO:0000313" key="3">
    <source>
        <dbReference type="Proteomes" id="UP001597180"/>
    </source>
</evidence>
<comment type="caution">
    <text evidence="2">The sequence shown here is derived from an EMBL/GenBank/DDBJ whole genome shotgun (WGS) entry which is preliminary data.</text>
</comment>
<dbReference type="EMBL" id="JBHTLU010000029">
    <property type="protein sequence ID" value="MFD1222448.1"/>
    <property type="molecule type" value="Genomic_DNA"/>
</dbReference>
<keyword evidence="3" id="KW-1185">Reference proteome</keyword>
<feature type="non-terminal residue" evidence="2">
    <location>
        <position position="1"/>
    </location>
</feature>
<feature type="compositionally biased region" description="Basic and acidic residues" evidence="1">
    <location>
        <begin position="135"/>
        <end position="155"/>
    </location>
</feature>
<accession>A0ABW3UNZ2</accession>
<organism evidence="2 3">
    <name type="scientific">Paenibacillus vulneris</name>
    <dbReference type="NCBI Taxonomy" id="1133364"/>
    <lineage>
        <taxon>Bacteria</taxon>
        <taxon>Bacillati</taxon>
        <taxon>Bacillota</taxon>
        <taxon>Bacilli</taxon>
        <taxon>Bacillales</taxon>
        <taxon>Paenibacillaceae</taxon>
        <taxon>Paenibacillus</taxon>
    </lineage>
</organism>
<protein>
    <submittedName>
        <fullName evidence="2">DUF3102 domain-containing protein</fullName>
    </submittedName>
</protein>
<evidence type="ECO:0000313" key="2">
    <source>
        <dbReference type="EMBL" id="MFD1222448.1"/>
    </source>
</evidence>
<name>A0ABW3UNZ2_9BACL</name>
<proteinExistence type="predicted"/>
<dbReference type="InterPro" id="IPR021451">
    <property type="entry name" value="DUF3102"/>
</dbReference>
<feature type="region of interest" description="Disordered" evidence="1">
    <location>
        <begin position="135"/>
        <end position="162"/>
    </location>
</feature>
<dbReference type="RefSeq" id="WP_345595307.1">
    <property type="nucleotide sequence ID" value="NZ_BAABJG010000057.1"/>
</dbReference>
<dbReference type="Proteomes" id="UP001597180">
    <property type="component" value="Unassembled WGS sequence"/>
</dbReference>
<sequence length="194" mass="22444">ITAEINSYKQIAGNAIFEIGRRLKQVRDAKMDSTDLKERTLAEQREQAGGWIRWLSESVDFTRMHAHRFITVYETFGNDVTSGLQMGVKVLYEIATLPAEERERPHTIPSTGVTKTVDEMTVRELREVKAALKKAEETAEAERKARERAENEAEVLRQTIDSIEEQPPRIEYVRDASETERLRRYEDRFGDIET</sequence>
<reference evidence="3" key="1">
    <citation type="journal article" date="2019" name="Int. J. Syst. Evol. Microbiol.">
        <title>The Global Catalogue of Microorganisms (GCM) 10K type strain sequencing project: providing services to taxonomists for standard genome sequencing and annotation.</title>
        <authorList>
            <consortium name="The Broad Institute Genomics Platform"/>
            <consortium name="The Broad Institute Genome Sequencing Center for Infectious Disease"/>
            <person name="Wu L."/>
            <person name="Ma J."/>
        </authorList>
    </citation>
    <scope>NUCLEOTIDE SEQUENCE [LARGE SCALE GENOMIC DNA]</scope>
    <source>
        <strain evidence="3">CCUG 53270</strain>
    </source>
</reference>